<evidence type="ECO:0000256" key="7">
    <source>
        <dbReference type="ARBA" id="ARBA00022777"/>
    </source>
</evidence>
<name>A0A9E2KVL6_9BACT</name>
<dbReference type="PANTHER" id="PTHR10344">
    <property type="entry name" value="THYMIDYLATE KINASE"/>
    <property type="match status" value="1"/>
</dbReference>
<evidence type="ECO:0000256" key="11">
    <source>
        <dbReference type="HAMAP-Rule" id="MF_00165"/>
    </source>
</evidence>
<evidence type="ECO:0000256" key="1">
    <source>
        <dbReference type="ARBA" id="ARBA00009776"/>
    </source>
</evidence>
<dbReference type="NCBIfam" id="TIGR00041">
    <property type="entry name" value="DTMP_kinase"/>
    <property type="match status" value="1"/>
</dbReference>
<dbReference type="GO" id="GO:0006227">
    <property type="term" value="P:dUDP biosynthetic process"/>
    <property type="evidence" value="ECO:0007669"/>
    <property type="project" value="TreeGrafter"/>
</dbReference>
<dbReference type="CDD" id="cd01672">
    <property type="entry name" value="TMPK"/>
    <property type="match status" value="1"/>
</dbReference>
<dbReference type="GO" id="GO:0005524">
    <property type="term" value="F:ATP binding"/>
    <property type="evidence" value="ECO:0007669"/>
    <property type="project" value="UniProtKB-UniRule"/>
</dbReference>
<dbReference type="GO" id="GO:0006233">
    <property type="term" value="P:dTDP biosynthetic process"/>
    <property type="evidence" value="ECO:0007669"/>
    <property type="project" value="InterPro"/>
</dbReference>
<comment type="similarity">
    <text evidence="1 11">Belongs to the thymidylate kinase family.</text>
</comment>
<dbReference type="Pfam" id="PF02223">
    <property type="entry name" value="Thymidylate_kin"/>
    <property type="match status" value="1"/>
</dbReference>
<dbReference type="PROSITE" id="PS01331">
    <property type="entry name" value="THYMIDYLATE_KINASE"/>
    <property type="match status" value="1"/>
</dbReference>
<proteinExistence type="inferred from homology"/>
<reference evidence="13" key="1">
    <citation type="journal article" date="2021" name="PeerJ">
        <title>Extensive microbial diversity within the chicken gut microbiome revealed by metagenomics and culture.</title>
        <authorList>
            <person name="Gilroy R."/>
            <person name="Ravi A."/>
            <person name="Getino M."/>
            <person name="Pursley I."/>
            <person name="Horton D.L."/>
            <person name="Alikhan N.F."/>
            <person name="Baker D."/>
            <person name="Gharbi K."/>
            <person name="Hall N."/>
            <person name="Watson M."/>
            <person name="Adriaenssens E.M."/>
            <person name="Foster-Nyarko E."/>
            <person name="Jarju S."/>
            <person name="Secka A."/>
            <person name="Antonio M."/>
            <person name="Oren A."/>
            <person name="Chaudhuri R.R."/>
            <person name="La Ragione R."/>
            <person name="Hildebrand F."/>
            <person name="Pallen M.J."/>
        </authorList>
    </citation>
    <scope>NUCLEOTIDE SEQUENCE</scope>
    <source>
        <strain evidence="13">A5-1222</strain>
    </source>
</reference>
<evidence type="ECO:0000313" key="14">
    <source>
        <dbReference type="Proteomes" id="UP000824247"/>
    </source>
</evidence>
<evidence type="ECO:0000256" key="8">
    <source>
        <dbReference type="ARBA" id="ARBA00022840"/>
    </source>
</evidence>
<dbReference type="Proteomes" id="UP000824247">
    <property type="component" value="Unassembled WGS sequence"/>
</dbReference>
<dbReference type="InterPro" id="IPR027417">
    <property type="entry name" value="P-loop_NTPase"/>
</dbReference>
<gene>
    <name evidence="11 13" type="primary">tmk</name>
    <name evidence="13" type="ORF">H9897_00245</name>
</gene>
<evidence type="ECO:0000256" key="4">
    <source>
        <dbReference type="ARBA" id="ARBA00022679"/>
    </source>
</evidence>
<dbReference type="GO" id="GO:0004798">
    <property type="term" value="F:dTMP kinase activity"/>
    <property type="evidence" value="ECO:0007669"/>
    <property type="project" value="UniProtKB-UniRule"/>
</dbReference>
<keyword evidence="7 11" id="KW-0418">Kinase</keyword>
<dbReference type="FunFam" id="3.40.50.300:FF:000225">
    <property type="entry name" value="Thymidylate kinase"/>
    <property type="match status" value="1"/>
</dbReference>
<dbReference type="GO" id="GO:0005829">
    <property type="term" value="C:cytosol"/>
    <property type="evidence" value="ECO:0007669"/>
    <property type="project" value="TreeGrafter"/>
</dbReference>
<evidence type="ECO:0000256" key="3">
    <source>
        <dbReference type="ARBA" id="ARBA00017144"/>
    </source>
</evidence>
<evidence type="ECO:0000256" key="6">
    <source>
        <dbReference type="ARBA" id="ARBA00022741"/>
    </source>
</evidence>
<dbReference type="AlphaFoldDB" id="A0A9E2KVL6"/>
<organism evidence="13 14">
    <name type="scientific">Candidatus Ureaplasma intestinipullorum</name>
    <dbReference type="NCBI Taxonomy" id="2838770"/>
    <lineage>
        <taxon>Bacteria</taxon>
        <taxon>Bacillati</taxon>
        <taxon>Mycoplasmatota</taxon>
        <taxon>Mycoplasmoidales</taxon>
        <taxon>Mycoplasmoidaceae</taxon>
        <taxon>Ureaplasma</taxon>
    </lineage>
</organism>
<dbReference type="InterPro" id="IPR018094">
    <property type="entry name" value="Thymidylate_kinase"/>
</dbReference>
<dbReference type="PANTHER" id="PTHR10344:SF4">
    <property type="entry name" value="UMP-CMP KINASE 2, MITOCHONDRIAL"/>
    <property type="match status" value="1"/>
</dbReference>
<reference evidence="13" key="2">
    <citation type="submission" date="2021-04" db="EMBL/GenBank/DDBJ databases">
        <authorList>
            <person name="Gilroy R."/>
        </authorList>
    </citation>
    <scope>NUCLEOTIDE SEQUENCE</scope>
    <source>
        <strain evidence="13">A5-1222</strain>
    </source>
</reference>
<comment type="caution">
    <text evidence="13">The sequence shown here is derived from an EMBL/GenBank/DDBJ whole genome shotgun (WGS) entry which is preliminary data.</text>
</comment>
<evidence type="ECO:0000256" key="10">
    <source>
        <dbReference type="ARBA" id="ARBA00057735"/>
    </source>
</evidence>
<dbReference type="InterPro" id="IPR018095">
    <property type="entry name" value="Thymidylate_kin_CS"/>
</dbReference>
<dbReference type="Gene3D" id="3.40.50.300">
    <property type="entry name" value="P-loop containing nucleotide triphosphate hydrolases"/>
    <property type="match status" value="1"/>
</dbReference>
<dbReference type="GO" id="GO:0006235">
    <property type="term" value="P:dTTP biosynthetic process"/>
    <property type="evidence" value="ECO:0007669"/>
    <property type="project" value="UniProtKB-UniRule"/>
</dbReference>
<keyword evidence="4 11" id="KW-0808">Transferase</keyword>
<keyword evidence="5 11" id="KW-0545">Nucleotide biosynthesis</keyword>
<evidence type="ECO:0000256" key="2">
    <source>
        <dbReference type="ARBA" id="ARBA00012980"/>
    </source>
</evidence>
<accession>A0A9E2KVL6</accession>
<comment type="function">
    <text evidence="10 11">Phosphorylation of dTMP to form dTDP in both de novo and salvage pathways of dTTP synthesis.</text>
</comment>
<dbReference type="SUPFAM" id="SSF52540">
    <property type="entry name" value="P-loop containing nucleoside triphosphate hydrolases"/>
    <property type="match status" value="1"/>
</dbReference>
<feature type="binding site" evidence="11">
    <location>
        <begin position="11"/>
        <end position="18"/>
    </location>
    <ligand>
        <name>ATP</name>
        <dbReference type="ChEBI" id="CHEBI:30616"/>
    </ligand>
</feature>
<keyword evidence="8 11" id="KW-0067">ATP-binding</keyword>
<sequence length="221" mass="25207">MNNGLFISLEGPEGSGKSTIINKLYEWLAELIENKSINFFGVMKTREPGGYNNKLCEDIRNLILSDSYDIPPLTDALLFAASRSYHLESTIIPALEKNYIVLCDRFVDSSYVYQGFSTSLGVEKVIQINKLATNNILPNLTLVLMVSAEVGLERIKINNRETNKIDNKPIEYHKKIEEYYRELAKIDCNNRIHYIDANSNSINTILDNCKDVILKYIHGHK</sequence>
<dbReference type="EC" id="2.7.4.9" evidence="2 11"/>
<evidence type="ECO:0000256" key="9">
    <source>
        <dbReference type="ARBA" id="ARBA00048743"/>
    </source>
</evidence>
<keyword evidence="6 11" id="KW-0547">Nucleotide-binding</keyword>
<protein>
    <recommendedName>
        <fullName evidence="3 11">Thymidylate kinase</fullName>
        <ecNumber evidence="2 11">2.7.4.9</ecNumber>
    </recommendedName>
    <alternativeName>
        <fullName evidence="11">dTMP kinase</fullName>
    </alternativeName>
</protein>
<dbReference type="InterPro" id="IPR039430">
    <property type="entry name" value="Thymidylate_kin-like_dom"/>
</dbReference>
<evidence type="ECO:0000313" key="13">
    <source>
        <dbReference type="EMBL" id="MBU3830581.1"/>
    </source>
</evidence>
<comment type="catalytic activity">
    <reaction evidence="9 11">
        <text>dTMP + ATP = dTDP + ADP</text>
        <dbReference type="Rhea" id="RHEA:13517"/>
        <dbReference type="ChEBI" id="CHEBI:30616"/>
        <dbReference type="ChEBI" id="CHEBI:58369"/>
        <dbReference type="ChEBI" id="CHEBI:63528"/>
        <dbReference type="ChEBI" id="CHEBI:456216"/>
        <dbReference type="EC" id="2.7.4.9"/>
    </reaction>
</comment>
<dbReference type="HAMAP" id="MF_00165">
    <property type="entry name" value="Thymidylate_kinase"/>
    <property type="match status" value="1"/>
</dbReference>
<dbReference type="EMBL" id="JAHLFM010000003">
    <property type="protein sequence ID" value="MBU3830581.1"/>
    <property type="molecule type" value="Genomic_DNA"/>
</dbReference>
<feature type="domain" description="Thymidylate kinase-like" evidence="12">
    <location>
        <begin position="9"/>
        <end position="202"/>
    </location>
</feature>
<evidence type="ECO:0000256" key="5">
    <source>
        <dbReference type="ARBA" id="ARBA00022727"/>
    </source>
</evidence>
<evidence type="ECO:0000259" key="12">
    <source>
        <dbReference type="Pfam" id="PF02223"/>
    </source>
</evidence>